<feature type="binding site" evidence="6">
    <location>
        <position position="138"/>
    </location>
    <ligand>
        <name>S-adenosyl-L-methionine</name>
        <dbReference type="ChEBI" id="CHEBI:59789"/>
    </ligand>
</feature>
<evidence type="ECO:0000313" key="8">
    <source>
        <dbReference type="Proteomes" id="UP000541426"/>
    </source>
</evidence>
<comment type="catalytic activity">
    <reaction evidence="6">
        <text>guanosine(527) in 16S rRNA + S-adenosyl-L-methionine = N(7)-methylguanosine(527) in 16S rRNA + S-adenosyl-L-homocysteine</text>
        <dbReference type="Rhea" id="RHEA:42732"/>
        <dbReference type="Rhea" id="RHEA-COMP:10209"/>
        <dbReference type="Rhea" id="RHEA-COMP:10210"/>
        <dbReference type="ChEBI" id="CHEBI:57856"/>
        <dbReference type="ChEBI" id="CHEBI:59789"/>
        <dbReference type="ChEBI" id="CHEBI:74269"/>
        <dbReference type="ChEBI" id="CHEBI:74480"/>
        <dbReference type="EC" id="2.1.1.170"/>
    </reaction>
</comment>
<feature type="binding site" evidence="6">
    <location>
        <position position="75"/>
    </location>
    <ligand>
        <name>S-adenosyl-L-methionine</name>
        <dbReference type="ChEBI" id="CHEBI:59789"/>
    </ligand>
</feature>
<dbReference type="PANTHER" id="PTHR31760:SF0">
    <property type="entry name" value="S-ADENOSYL-L-METHIONINE-DEPENDENT METHYLTRANSFERASES SUPERFAMILY PROTEIN"/>
    <property type="match status" value="1"/>
</dbReference>
<name>A0A7W6GPV5_9RHOB</name>
<evidence type="ECO:0000256" key="5">
    <source>
        <dbReference type="ARBA" id="ARBA00022691"/>
    </source>
</evidence>
<dbReference type="InterPro" id="IPR029063">
    <property type="entry name" value="SAM-dependent_MTases_sf"/>
</dbReference>
<dbReference type="EMBL" id="JACIEJ010000001">
    <property type="protein sequence ID" value="MBB3983746.1"/>
    <property type="molecule type" value="Genomic_DNA"/>
</dbReference>
<comment type="caution">
    <text evidence="6">Lacks conserved residue(s) required for the propagation of feature annotation.</text>
</comment>
<feature type="binding site" evidence="6">
    <location>
        <begin position="124"/>
        <end position="125"/>
    </location>
    <ligand>
        <name>S-adenosyl-L-methionine</name>
        <dbReference type="ChEBI" id="CHEBI:59789"/>
    </ligand>
</feature>
<comment type="similarity">
    <text evidence="6">Belongs to the methyltransferase superfamily. RNA methyltransferase RsmG family.</text>
</comment>
<dbReference type="RefSeq" id="WP_183962313.1">
    <property type="nucleotide sequence ID" value="NZ_BAABBZ010000012.1"/>
</dbReference>
<sequence>MSLSSIAGLDVSRETLERLGHYLELVKKWNPRINLISAKTLSEAENRHFYDSAQVFALLPKHAKSLVDFGSGGGFPGLVLAIIATELMPEMNITLIEADQRKASFLRTVLRETSVSATVIAKRIEQIEPLGCDVATARALAPLPLLCNFAYRHLQPSGCALFLKGKTWGKELEDAHTEWKFEYTAHTSQTDSDAVILHLRDLSHD</sequence>
<keyword evidence="3 6" id="KW-0489">Methyltransferase</keyword>
<dbReference type="Pfam" id="PF02527">
    <property type="entry name" value="GidB"/>
    <property type="match status" value="1"/>
</dbReference>
<dbReference type="HAMAP" id="MF_00074">
    <property type="entry name" value="16SrRNA_methyltr_G"/>
    <property type="match status" value="1"/>
</dbReference>
<evidence type="ECO:0000256" key="1">
    <source>
        <dbReference type="ARBA" id="ARBA00022490"/>
    </source>
</evidence>
<feature type="binding site" evidence="6">
    <location>
        <position position="70"/>
    </location>
    <ligand>
        <name>S-adenosyl-L-methionine</name>
        <dbReference type="ChEBI" id="CHEBI:59789"/>
    </ligand>
</feature>
<keyword evidence="2 6" id="KW-0698">rRNA processing</keyword>
<keyword evidence="8" id="KW-1185">Reference proteome</keyword>
<evidence type="ECO:0000256" key="3">
    <source>
        <dbReference type="ARBA" id="ARBA00022603"/>
    </source>
</evidence>
<dbReference type="AlphaFoldDB" id="A0A7W6GPV5"/>
<proteinExistence type="inferred from homology"/>
<dbReference type="PIRSF" id="PIRSF003078">
    <property type="entry name" value="GidB"/>
    <property type="match status" value="1"/>
</dbReference>
<evidence type="ECO:0000313" key="7">
    <source>
        <dbReference type="EMBL" id="MBB3983746.1"/>
    </source>
</evidence>
<dbReference type="PANTHER" id="PTHR31760">
    <property type="entry name" value="S-ADENOSYL-L-METHIONINE-DEPENDENT METHYLTRANSFERASES SUPERFAMILY PROTEIN"/>
    <property type="match status" value="1"/>
</dbReference>
<dbReference type="SUPFAM" id="SSF53335">
    <property type="entry name" value="S-adenosyl-L-methionine-dependent methyltransferases"/>
    <property type="match status" value="1"/>
</dbReference>
<dbReference type="GO" id="GO:0005829">
    <property type="term" value="C:cytosol"/>
    <property type="evidence" value="ECO:0007669"/>
    <property type="project" value="TreeGrafter"/>
</dbReference>
<dbReference type="Gene3D" id="3.40.50.150">
    <property type="entry name" value="Vaccinia Virus protein VP39"/>
    <property type="match status" value="1"/>
</dbReference>
<keyword evidence="5 6" id="KW-0949">S-adenosyl-L-methionine</keyword>
<dbReference type="NCBIfam" id="TIGR00138">
    <property type="entry name" value="rsmG_gidB"/>
    <property type="match status" value="1"/>
</dbReference>
<comment type="function">
    <text evidence="6">Specifically methylates the N7 position of guanine in position 527 of 16S rRNA.</text>
</comment>
<keyword evidence="4 6" id="KW-0808">Transferase</keyword>
<keyword evidence="1 6" id="KW-0963">Cytoplasm</keyword>
<dbReference type="Proteomes" id="UP000541426">
    <property type="component" value="Unassembled WGS sequence"/>
</dbReference>
<dbReference type="EC" id="2.1.1.170" evidence="6"/>
<gene>
    <name evidence="6" type="primary">rsmG</name>
    <name evidence="7" type="ORF">GGQ68_000057</name>
</gene>
<dbReference type="InterPro" id="IPR003682">
    <property type="entry name" value="rRNA_ssu_MeTfrase_G"/>
</dbReference>
<comment type="subcellular location">
    <subcellularLocation>
        <location evidence="6">Cytoplasm</location>
    </subcellularLocation>
</comment>
<organism evidence="7 8">
    <name type="scientific">Sagittula marina</name>
    <dbReference type="NCBI Taxonomy" id="943940"/>
    <lineage>
        <taxon>Bacteria</taxon>
        <taxon>Pseudomonadati</taxon>
        <taxon>Pseudomonadota</taxon>
        <taxon>Alphaproteobacteria</taxon>
        <taxon>Rhodobacterales</taxon>
        <taxon>Roseobacteraceae</taxon>
        <taxon>Sagittula</taxon>
    </lineage>
</organism>
<reference evidence="7 8" key="1">
    <citation type="submission" date="2020-08" db="EMBL/GenBank/DDBJ databases">
        <title>Genomic Encyclopedia of Type Strains, Phase IV (KMG-IV): sequencing the most valuable type-strain genomes for metagenomic binning, comparative biology and taxonomic classification.</title>
        <authorList>
            <person name="Goeker M."/>
        </authorList>
    </citation>
    <scope>NUCLEOTIDE SEQUENCE [LARGE SCALE GENOMIC DNA]</scope>
    <source>
        <strain evidence="7 8">DSM 102235</strain>
    </source>
</reference>
<evidence type="ECO:0000256" key="4">
    <source>
        <dbReference type="ARBA" id="ARBA00022679"/>
    </source>
</evidence>
<evidence type="ECO:0000256" key="2">
    <source>
        <dbReference type="ARBA" id="ARBA00022552"/>
    </source>
</evidence>
<protein>
    <recommendedName>
        <fullName evidence="6">Ribosomal RNA small subunit methyltransferase G</fullName>
        <ecNumber evidence="6">2.1.1.170</ecNumber>
    </recommendedName>
    <alternativeName>
        <fullName evidence="6">16S rRNA 7-methylguanosine methyltransferase</fullName>
        <shortName evidence="6">16S rRNA m7G methyltransferase</shortName>
    </alternativeName>
</protein>
<accession>A0A7W6GPV5</accession>
<evidence type="ECO:0000256" key="6">
    <source>
        <dbReference type="HAMAP-Rule" id="MF_00074"/>
    </source>
</evidence>
<comment type="caution">
    <text evidence="7">The sequence shown here is derived from an EMBL/GenBank/DDBJ whole genome shotgun (WGS) entry which is preliminary data.</text>
</comment>
<dbReference type="GO" id="GO:0070043">
    <property type="term" value="F:rRNA (guanine-N7-)-methyltransferase activity"/>
    <property type="evidence" value="ECO:0007669"/>
    <property type="project" value="UniProtKB-UniRule"/>
</dbReference>